<evidence type="ECO:0000313" key="2">
    <source>
        <dbReference type="Proteomes" id="UP001314229"/>
    </source>
</evidence>
<protein>
    <submittedName>
        <fullName evidence="1">Interleukin 15, like isoform X2</fullName>
    </submittedName>
</protein>
<dbReference type="Proteomes" id="UP001314229">
    <property type="component" value="Unassembled WGS sequence"/>
</dbReference>
<comment type="caution">
    <text evidence="1">The sequence shown here is derived from an EMBL/GenBank/DDBJ whole genome shotgun (WGS) entry which is preliminary data.</text>
</comment>
<dbReference type="InterPro" id="IPR009079">
    <property type="entry name" value="4_helix_cytokine-like_core"/>
</dbReference>
<dbReference type="Gene3D" id="1.20.1250.70">
    <property type="entry name" value="Interleukin-15/Interleukin-21"/>
    <property type="match status" value="1"/>
</dbReference>
<name>A0AAV1Q966_SCOSC</name>
<dbReference type="SUPFAM" id="SSF47266">
    <property type="entry name" value="4-helical cytokines"/>
    <property type="match status" value="1"/>
</dbReference>
<proteinExistence type="predicted"/>
<dbReference type="AlphaFoldDB" id="A0AAV1Q966"/>
<gene>
    <name evidence="1" type="ORF">FSCOSCO3_A027577</name>
</gene>
<reference evidence="1 2" key="1">
    <citation type="submission" date="2024-01" db="EMBL/GenBank/DDBJ databases">
        <authorList>
            <person name="Alioto T."/>
            <person name="Alioto T."/>
            <person name="Gomez Garrido J."/>
        </authorList>
    </citation>
    <scope>NUCLEOTIDE SEQUENCE [LARGE SCALE GENOMIC DNA]</scope>
</reference>
<sequence>MKEINTLQRACERVLKDSAVEDPAAASILQLSAPNRDTLKCFADEVKVIILELNTVPGVPRGLYSILNSLSKRFNESKSACPQCECHKEEKAEIFLRNLLKTLQRMNNEHC</sequence>
<evidence type="ECO:0000313" key="1">
    <source>
        <dbReference type="EMBL" id="CAK6980618.1"/>
    </source>
</evidence>
<dbReference type="EMBL" id="CAWUFR010000711">
    <property type="protein sequence ID" value="CAK6980618.1"/>
    <property type="molecule type" value="Genomic_DNA"/>
</dbReference>
<organism evidence="1 2">
    <name type="scientific">Scomber scombrus</name>
    <name type="common">Atlantic mackerel</name>
    <name type="synonym">Scomber vernalis</name>
    <dbReference type="NCBI Taxonomy" id="13677"/>
    <lineage>
        <taxon>Eukaryota</taxon>
        <taxon>Metazoa</taxon>
        <taxon>Chordata</taxon>
        <taxon>Craniata</taxon>
        <taxon>Vertebrata</taxon>
        <taxon>Euteleostomi</taxon>
        <taxon>Actinopterygii</taxon>
        <taxon>Neopterygii</taxon>
        <taxon>Teleostei</taxon>
        <taxon>Neoteleostei</taxon>
        <taxon>Acanthomorphata</taxon>
        <taxon>Pelagiaria</taxon>
        <taxon>Scombriformes</taxon>
        <taxon>Scombridae</taxon>
        <taxon>Scomber</taxon>
    </lineage>
</organism>
<keyword evidence="2" id="KW-1185">Reference proteome</keyword>
<accession>A0AAV1Q966</accession>